<reference evidence="11" key="1">
    <citation type="submission" date="2025-08" db="UniProtKB">
        <authorList>
            <consortium name="RefSeq"/>
        </authorList>
    </citation>
    <scope>IDENTIFICATION</scope>
    <source>
        <tissue evidence="11">Total insect</tissue>
    </source>
</reference>
<feature type="compositionally biased region" description="Basic and acidic residues" evidence="7">
    <location>
        <begin position="407"/>
        <end position="483"/>
    </location>
</feature>
<protein>
    <submittedName>
        <fullName evidence="11">Zinc finger CCCH domain-containing protein 13-like</fullName>
    </submittedName>
</protein>
<dbReference type="OrthoDB" id="29221at2759"/>
<evidence type="ECO:0000256" key="6">
    <source>
        <dbReference type="PROSITE-ProRule" id="PRU00322"/>
    </source>
</evidence>
<feature type="compositionally biased region" description="Basic and acidic residues" evidence="7">
    <location>
        <begin position="897"/>
        <end position="918"/>
    </location>
</feature>
<dbReference type="GO" id="GO:0003723">
    <property type="term" value="F:RNA binding"/>
    <property type="evidence" value="ECO:0007669"/>
    <property type="project" value="UniProtKB-UniRule"/>
</dbReference>
<dbReference type="KEGG" id="tpal:117644482"/>
<dbReference type="Pfam" id="PF00076">
    <property type="entry name" value="RRM_1"/>
    <property type="match status" value="1"/>
</dbReference>
<dbReference type="InterPro" id="IPR000504">
    <property type="entry name" value="RRM_dom"/>
</dbReference>
<evidence type="ECO:0000256" key="3">
    <source>
        <dbReference type="ARBA" id="ARBA00022833"/>
    </source>
</evidence>
<feature type="compositionally biased region" description="Basic and acidic residues" evidence="7">
    <location>
        <begin position="381"/>
        <end position="394"/>
    </location>
</feature>
<feature type="compositionally biased region" description="Basic and acidic residues" evidence="7">
    <location>
        <begin position="510"/>
        <end position="522"/>
    </location>
</feature>
<feature type="region of interest" description="Disordered" evidence="7">
    <location>
        <begin position="338"/>
        <end position="1049"/>
    </location>
</feature>
<keyword evidence="4 5" id="KW-0694">RNA-binding</keyword>
<evidence type="ECO:0000256" key="2">
    <source>
        <dbReference type="ARBA" id="ARBA00022771"/>
    </source>
</evidence>
<feature type="compositionally biased region" description="Polar residues" evidence="7">
    <location>
        <begin position="582"/>
        <end position="591"/>
    </location>
</feature>
<feature type="compositionally biased region" description="Basic and acidic residues" evidence="7">
    <location>
        <begin position="1030"/>
        <end position="1042"/>
    </location>
</feature>
<dbReference type="InParanoid" id="A0A6P8YJ79"/>
<evidence type="ECO:0000313" key="10">
    <source>
        <dbReference type="Proteomes" id="UP000515158"/>
    </source>
</evidence>
<feature type="compositionally biased region" description="Basic and acidic residues" evidence="7">
    <location>
        <begin position="719"/>
        <end position="766"/>
    </location>
</feature>
<dbReference type="SUPFAM" id="SSF54928">
    <property type="entry name" value="RNA-binding domain, RBD"/>
    <property type="match status" value="1"/>
</dbReference>
<evidence type="ECO:0000259" key="8">
    <source>
        <dbReference type="PROSITE" id="PS50102"/>
    </source>
</evidence>
<dbReference type="PROSITE" id="PS01358">
    <property type="entry name" value="ZF_RANBP2_1"/>
    <property type="match status" value="1"/>
</dbReference>
<dbReference type="Gene3D" id="3.30.70.330">
    <property type="match status" value="1"/>
</dbReference>
<feature type="compositionally biased region" description="Basic and acidic residues" evidence="7">
    <location>
        <begin position="593"/>
        <end position="639"/>
    </location>
</feature>
<feature type="compositionally biased region" description="Basic and acidic residues" evidence="7">
    <location>
        <begin position="870"/>
        <end position="886"/>
    </location>
</feature>
<feature type="region of interest" description="Disordered" evidence="7">
    <location>
        <begin position="153"/>
        <end position="184"/>
    </location>
</feature>
<dbReference type="RefSeq" id="XP_034239883.1">
    <property type="nucleotide sequence ID" value="XM_034383992.1"/>
</dbReference>
<dbReference type="InterPro" id="IPR012677">
    <property type="entry name" value="Nucleotide-bd_a/b_plait_sf"/>
</dbReference>
<feature type="compositionally biased region" description="Basic and acidic residues" evidence="7">
    <location>
        <begin position="103"/>
        <end position="117"/>
    </location>
</feature>
<feature type="compositionally biased region" description="Polar residues" evidence="7">
    <location>
        <begin position="929"/>
        <end position="939"/>
    </location>
</feature>
<dbReference type="GeneID" id="117644482"/>
<feature type="compositionally biased region" description="Basic and acidic residues" evidence="7">
    <location>
        <begin position="346"/>
        <end position="374"/>
    </location>
</feature>
<dbReference type="SMART" id="SM00360">
    <property type="entry name" value="RRM"/>
    <property type="match status" value="1"/>
</dbReference>
<feature type="compositionally biased region" description="Basic and acidic residues" evidence="7">
    <location>
        <begin position="785"/>
        <end position="817"/>
    </location>
</feature>
<keyword evidence="3" id="KW-0862">Zinc</keyword>
<dbReference type="GO" id="GO:0008270">
    <property type="term" value="F:zinc ion binding"/>
    <property type="evidence" value="ECO:0007669"/>
    <property type="project" value="UniProtKB-KW"/>
</dbReference>
<sequence length="1398" mass="162598">MSSGKLRRERSGSRERQSHKEGDKRSDAGVPELKEEEYDEQWEHEWDDINEISKSGAKYYKPYGKNPNQKWRGRNQFHHYNQYRGQNRFNKWEHRNYSAGSDHGSDSNRRTERRHIPDEEENLEMPPGEEITNLKVKIQDGKRFAAPDEVEIESYEDNRNRPRFSRGRGSRGYHGGGRDKWAQGNRFKRPAASDLVDCREVLNRRKRFHADSEGDLREKLQKKDSDLGDLREVIDSRDPGAMDLRDLIEAPDMSLMDEFTEDVVGEVDLEEDIRLRIRNDYYHDGAEDERSVRHFENDFESDAEPYEYEDDREPLDIPPEENVFRNEGPLHQEEWIQGKWHQRRGSPPEKSFEQREGWSGRNRQDSFPEADWSRSRVPHGSPREERLNSRDRSPRLGGSPHRRNRDHSRNRSRERVRSSPGRVLRERSFEQGIRPRDSSWEKRFELIPHRDRVPPEQERRGSFEDDRRVSERNRDFAFERERSFPPNHSPLLETERLPPMLDARGRVRSPPRETSRVRERNHPRMRSISPVPPHAMISERNRRSQERNNSVTSERGRVTGRDRNRSADREPNRGRMRERDSSTGQGRNWNAGQEKDRSMERVRTRSVSRERNRSFDRDRQRNFDQVRNRKRAGVEEGTRNSRWARSSSREMAARPGREINLGRDRDRSPRWTGPRTPSAERFRAAVWNQPKSPGRNRELSPNSEHSRGRGRQSGMPADQSRDRSRGREAEGRPREQKDKIPSRSKDQDRRDKVQDQPRRRDFEHLKTQVIQPDRPRESSSSSKPEQNRKREHEENSSKSSRDRLRSQEHRNLQEKCGKRTTQFPVEEFKQRFVREIEKPEKSVRRDEFVGKHGRSDSVQAKKQGSGFNDNDSREWENIRDFQERRTAQPLIDLPFLDEARRQRQNSSREETRPQESRSSRSMAAPFLPRNQNENRLSQSQKKDEAGNWQSQNAKHSLSHPEEERRRSSRWGSPGRREKASNHFDSHKSTAHSSQSSANPHHPTSNGKAEDGHWQRSRDLPSHGESQWNKPRSDLSSKSRDSTTFRPFPPKSLLSPREVIFIRGLARDVSDMDVRKDISNCGLWAKDVRVVYDTDTGVSRGLAFVTFNSVDEATRWMDLRNGVLNLRPNNHAAMDYSNPVSKDWECVRCHTTNFKNRSACYQCNRSKDDCLDGWEETCPYPTNALLLRGLNPLTSTSEVMKALKGRMQAHSRIDSVKMGVDMKGRPRSVCFVQLTSVVDSMCLHKSIVTEPLMIDNNLVMVAYCQLDKLPPMDSHPGQLHPGLPTVHSVAPPSIPLSLHTGPPSSNNIPVVPRTVPPAAPPAPVHMPAPTPAPPAKPAPISTTAIRSMLEGNYSEKDIPTLAQYCASAYAKNPQEQAAYVRYYTKLYREKLLKNQAGGK</sequence>
<dbReference type="InterPro" id="IPR001876">
    <property type="entry name" value="Znf_RanBP2"/>
</dbReference>
<accession>A0A6P8YJ79</accession>
<dbReference type="PROSITE" id="PS50199">
    <property type="entry name" value="ZF_RANBP2_2"/>
    <property type="match status" value="1"/>
</dbReference>
<evidence type="ECO:0000256" key="4">
    <source>
        <dbReference type="ARBA" id="ARBA00022884"/>
    </source>
</evidence>
<evidence type="ECO:0000313" key="11">
    <source>
        <dbReference type="RefSeq" id="XP_034239883.1"/>
    </source>
</evidence>
<feature type="region of interest" description="Disordered" evidence="7">
    <location>
        <begin position="83"/>
        <end position="125"/>
    </location>
</feature>
<proteinExistence type="predicted"/>
<name>A0A6P8YJ79_THRPL</name>
<feature type="compositionally biased region" description="Basic and acidic residues" evidence="7">
    <location>
        <begin position="826"/>
        <end position="855"/>
    </location>
</feature>
<organism evidence="11">
    <name type="scientific">Thrips palmi</name>
    <name type="common">Melon thrips</name>
    <dbReference type="NCBI Taxonomy" id="161013"/>
    <lineage>
        <taxon>Eukaryota</taxon>
        <taxon>Metazoa</taxon>
        <taxon>Ecdysozoa</taxon>
        <taxon>Arthropoda</taxon>
        <taxon>Hexapoda</taxon>
        <taxon>Insecta</taxon>
        <taxon>Pterygota</taxon>
        <taxon>Neoptera</taxon>
        <taxon>Paraneoptera</taxon>
        <taxon>Thysanoptera</taxon>
        <taxon>Terebrantia</taxon>
        <taxon>Thripoidea</taxon>
        <taxon>Thripidae</taxon>
        <taxon>Thrips</taxon>
    </lineage>
</organism>
<feature type="compositionally biased region" description="Acidic residues" evidence="7">
    <location>
        <begin position="300"/>
        <end position="313"/>
    </location>
</feature>
<dbReference type="InterPro" id="IPR035979">
    <property type="entry name" value="RBD_domain_sf"/>
</dbReference>
<keyword evidence="2 6" id="KW-0863">Zinc-finger</keyword>
<feature type="domain" description="RRM" evidence="8">
    <location>
        <begin position="1057"/>
        <end position="1138"/>
    </location>
</feature>
<dbReference type="Proteomes" id="UP000515158">
    <property type="component" value="Unplaced"/>
</dbReference>
<feature type="compositionally biased region" description="Basic and acidic residues" evidence="7">
    <location>
        <begin position="974"/>
        <end position="987"/>
    </location>
</feature>
<dbReference type="PROSITE" id="PS50102">
    <property type="entry name" value="RRM"/>
    <property type="match status" value="1"/>
</dbReference>
<feature type="compositionally biased region" description="Acidic residues" evidence="7">
    <location>
        <begin position="34"/>
        <end position="46"/>
    </location>
</feature>
<feature type="region of interest" description="Disordered" evidence="7">
    <location>
        <begin position="300"/>
        <end position="324"/>
    </location>
</feature>
<feature type="compositionally biased region" description="Basic and acidic residues" evidence="7">
    <location>
        <begin position="537"/>
        <end position="546"/>
    </location>
</feature>
<feature type="compositionally biased region" description="Basic and acidic residues" evidence="7">
    <location>
        <begin position="1007"/>
        <end position="1021"/>
    </location>
</feature>
<evidence type="ECO:0000256" key="1">
    <source>
        <dbReference type="ARBA" id="ARBA00022723"/>
    </source>
</evidence>
<feature type="region of interest" description="Disordered" evidence="7">
    <location>
        <begin position="1"/>
        <end position="46"/>
    </location>
</feature>
<feature type="compositionally biased region" description="Basic and acidic residues" evidence="7">
    <location>
        <begin position="647"/>
        <end position="669"/>
    </location>
</feature>
<evidence type="ECO:0000259" key="9">
    <source>
        <dbReference type="PROSITE" id="PS50199"/>
    </source>
</evidence>
<feature type="compositionally biased region" description="Basic and acidic residues" evidence="7">
    <location>
        <begin position="554"/>
        <end position="581"/>
    </location>
</feature>
<feature type="compositionally biased region" description="Basic residues" evidence="7">
    <location>
        <begin position="161"/>
        <end position="171"/>
    </location>
</feature>
<evidence type="ECO:0000256" key="5">
    <source>
        <dbReference type="PROSITE-ProRule" id="PRU00176"/>
    </source>
</evidence>
<keyword evidence="10" id="KW-1185">Reference proteome</keyword>
<dbReference type="SMART" id="SM00547">
    <property type="entry name" value="ZnF_RBZ"/>
    <property type="match status" value="1"/>
</dbReference>
<feature type="compositionally biased region" description="Basic and acidic residues" evidence="7">
    <location>
        <begin position="9"/>
        <end position="27"/>
    </location>
</feature>
<gene>
    <name evidence="11" type="primary">LOC117644482</name>
</gene>
<keyword evidence="1" id="KW-0479">Metal-binding</keyword>
<feature type="domain" description="RanBP2-type" evidence="9">
    <location>
        <begin position="1139"/>
        <end position="1168"/>
    </location>
</feature>
<evidence type="ECO:0000256" key="7">
    <source>
        <dbReference type="SAM" id="MobiDB-lite"/>
    </source>
</evidence>
<feature type="compositionally biased region" description="Polar residues" evidence="7">
    <location>
        <begin position="856"/>
        <end position="869"/>
    </location>
</feature>